<comment type="caution">
    <text evidence="2">The sequence shown here is derived from an EMBL/GenBank/DDBJ whole genome shotgun (WGS) entry which is preliminary data.</text>
</comment>
<reference evidence="2 3" key="1">
    <citation type="submission" date="2020-08" db="EMBL/GenBank/DDBJ databases">
        <title>Genomic Encyclopedia of Type Strains, Phase IV (KMG-V): Genome sequencing to study the core and pangenomes of soil and plant-associated prokaryotes.</title>
        <authorList>
            <person name="Whitman W."/>
        </authorList>
    </citation>
    <scope>NUCLEOTIDE SEQUENCE [LARGE SCALE GENOMIC DNA]</scope>
    <source>
        <strain evidence="2 3">SEMIA 4087</strain>
    </source>
</reference>
<name>A0ABR6IPZ9_9HYPH</name>
<gene>
    <name evidence="2" type="ORF">GGD56_003721</name>
</gene>
<dbReference type="EMBL" id="JACIFX010000004">
    <property type="protein sequence ID" value="MBB4229870.1"/>
    <property type="molecule type" value="Genomic_DNA"/>
</dbReference>
<feature type="region of interest" description="Disordered" evidence="1">
    <location>
        <begin position="24"/>
        <end position="49"/>
    </location>
</feature>
<evidence type="ECO:0000256" key="1">
    <source>
        <dbReference type="SAM" id="MobiDB-lite"/>
    </source>
</evidence>
<sequence>MLSLNTGKFQLPLAQNRVALQKTAGANSKLDKTWGQGQSPSPTLPKYLR</sequence>
<evidence type="ECO:0000313" key="2">
    <source>
        <dbReference type="EMBL" id="MBB4229870.1"/>
    </source>
</evidence>
<protein>
    <submittedName>
        <fullName evidence="2">Uncharacterized protein</fullName>
    </submittedName>
</protein>
<organism evidence="2 3">
    <name type="scientific">Rhizobium mongolense</name>
    <dbReference type="NCBI Taxonomy" id="57676"/>
    <lineage>
        <taxon>Bacteria</taxon>
        <taxon>Pseudomonadati</taxon>
        <taxon>Pseudomonadota</taxon>
        <taxon>Alphaproteobacteria</taxon>
        <taxon>Hyphomicrobiales</taxon>
        <taxon>Rhizobiaceae</taxon>
        <taxon>Rhizobium/Agrobacterium group</taxon>
        <taxon>Rhizobium</taxon>
    </lineage>
</organism>
<keyword evidence="3" id="KW-1185">Reference proteome</keyword>
<dbReference type="Proteomes" id="UP000551353">
    <property type="component" value="Unassembled WGS sequence"/>
</dbReference>
<proteinExistence type="predicted"/>
<evidence type="ECO:0000313" key="3">
    <source>
        <dbReference type="Proteomes" id="UP000551353"/>
    </source>
</evidence>
<accession>A0ABR6IPZ9</accession>